<evidence type="ECO:0000313" key="3">
    <source>
        <dbReference type="EMBL" id="ADB49503.1"/>
    </source>
</evidence>
<evidence type="ECO:0000313" key="4">
    <source>
        <dbReference type="Proteomes" id="UP000008229"/>
    </source>
</evidence>
<keyword evidence="3" id="KW-0489">Methyltransferase</keyword>
<dbReference type="InterPro" id="IPR014048">
    <property type="entry name" value="MethylDNA_cys_MeTrfase_DNA-bd"/>
</dbReference>
<dbReference type="CDD" id="cd06445">
    <property type="entry name" value="ATase"/>
    <property type="match status" value="1"/>
</dbReference>
<dbReference type="PANTHER" id="PTHR10815">
    <property type="entry name" value="METHYLATED-DNA--PROTEIN-CYSTEINE METHYLTRANSFERASE"/>
    <property type="match status" value="1"/>
</dbReference>
<dbReference type="SUPFAM" id="SSF46767">
    <property type="entry name" value="Methylated DNA-protein cysteine methyltransferase, C-terminal domain"/>
    <property type="match status" value="1"/>
</dbReference>
<dbReference type="GO" id="GO:0008168">
    <property type="term" value="F:methyltransferase activity"/>
    <property type="evidence" value="ECO:0007669"/>
    <property type="project" value="UniProtKB-KW"/>
</dbReference>
<dbReference type="KEGG" id="cwo:Cwoe_1071"/>
<dbReference type="OrthoDB" id="9802228at2"/>
<dbReference type="STRING" id="469383.Cwoe_1071"/>
<dbReference type="HOGENOM" id="CLU_000445_52_2_11"/>
<evidence type="ECO:0000256" key="1">
    <source>
        <dbReference type="ARBA" id="ARBA00022763"/>
    </source>
</evidence>
<dbReference type="eggNOG" id="COG0350">
    <property type="taxonomic scope" value="Bacteria"/>
</dbReference>
<dbReference type="InterPro" id="IPR036217">
    <property type="entry name" value="MethylDNA_cys_MeTrfase_DNAb"/>
</dbReference>
<dbReference type="Proteomes" id="UP000008229">
    <property type="component" value="Chromosome"/>
</dbReference>
<evidence type="ECO:0000259" key="2">
    <source>
        <dbReference type="Pfam" id="PF01035"/>
    </source>
</evidence>
<gene>
    <name evidence="3" type="ordered locus">Cwoe_1071</name>
</gene>
<dbReference type="InterPro" id="IPR036388">
    <property type="entry name" value="WH-like_DNA-bd_sf"/>
</dbReference>
<dbReference type="RefSeq" id="WP_012932555.1">
    <property type="nucleotide sequence ID" value="NC_013739.1"/>
</dbReference>
<reference evidence="4" key="2">
    <citation type="submission" date="2010-01" db="EMBL/GenBank/DDBJ databases">
        <title>The complete genome of Conexibacter woesei DSM 14684.</title>
        <authorList>
            <consortium name="US DOE Joint Genome Institute (JGI-PGF)"/>
            <person name="Lucas S."/>
            <person name="Copeland A."/>
            <person name="Lapidus A."/>
            <person name="Glavina del Rio T."/>
            <person name="Dalin E."/>
            <person name="Tice H."/>
            <person name="Bruce D."/>
            <person name="Goodwin L."/>
            <person name="Pitluck S."/>
            <person name="Kyrpides N."/>
            <person name="Mavromatis K."/>
            <person name="Ivanova N."/>
            <person name="Mikhailova N."/>
            <person name="Chertkov O."/>
            <person name="Brettin T."/>
            <person name="Detter J.C."/>
            <person name="Han C."/>
            <person name="Larimer F."/>
            <person name="Land M."/>
            <person name="Hauser L."/>
            <person name="Markowitz V."/>
            <person name="Cheng J.-F."/>
            <person name="Hugenholtz P."/>
            <person name="Woyke T."/>
            <person name="Wu D."/>
            <person name="Pukall R."/>
            <person name="Steenblock K."/>
            <person name="Schneider S."/>
            <person name="Klenk H.-P."/>
            <person name="Eisen J.A."/>
        </authorList>
    </citation>
    <scope>NUCLEOTIDE SEQUENCE [LARGE SCALE GENOMIC DNA]</scope>
    <source>
        <strain evidence="4">DSM 14684 / CIP 108061 / JCM 11494 / NBRC 100937 / ID131577</strain>
    </source>
</reference>
<name>D3FCN0_CONWI</name>
<dbReference type="EMBL" id="CP001854">
    <property type="protein sequence ID" value="ADB49503.1"/>
    <property type="molecule type" value="Genomic_DNA"/>
</dbReference>
<sequence length="179" mass="18357">MTSTATIPTPAGPFTVVVSDDAVVASGWSADADALLAVIGAARLPSVAAELDAGTLARRRDLGPFTRAVRDYHDGDLAAIDAVPVAQSSGPFTNRAWDELRAIPAGESRTYSQLAASSGRPAAIRAAGTACATNRAALFVPCHRALRSDGTLGGFAYGLDVKRWLLAHEAQAASAARAA</sequence>
<dbReference type="Pfam" id="PF01035">
    <property type="entry name" value="DNA_binding_1"/>
    <property type="match status" value="1"/>
</dbReference>
<accession>D3FCN0</accession>
<dbReference type="PANTHER" id="PTHR10815:SF13">
    <property type="entry name" value="METHYLATED-DNA--PROTEIN-CYSTEINE METHYLTRANSFERASE"/>
    <property type="match status" value="1"/>
</dbReference>
<keyword evidence="4" id="KW-1185">Reference proteome</keyword>
<dbReference type="GO" id="GO:0006281">
    <property type="term" value="P:DNA repair"/>
    <property type="evidence" value="ECO:0007669"/>
    <property type="project" value="InterPro"/>
</dbReference>
<dbReference type="GO" id="GO:0032259">
    <property type="term" value="P:methylation"/>
    <property type="evidence" value="ECO:0007669"/>
    <property type="project" value="UniProtKB-KW"/>
</dbReference>
<protein>
    <submittedName>
        <fullName evidence="3">Methylated-DNA/protein-cysteinemethyltransferase</fullName>
    </submittedName>
</protein>
<dbReference type="NCBIfam" id="TIGR00589">
    <property type="entry name" value="ogt"/>
    <property type="match status" value="1"/>
</dbReference>
<reference evidence="3 4" key="1">
    <citation type="journal article" date="2010" name="Stand. Genomic Sci.">
        <title>Complete genome sequence of Conexibacter woesei type strain (ID131577).</title>
        <authorList>
            <person name="Pukall R."/>
            <person name="Lapidus A."/>
            <person name="Glavina Del Rio T."/>
            <person name="Copeland A."/>
            <person name="Tice H."/>
            <person name="Cheng J.-F."/>
            <person name="Lucas S."/>
            <person name="Chen F."/>
            <person name="Nolan M."/>
            <person name="Bruce D."/>
            <person name="Goodwin L."/>
            <person name="Pitluck S."/>
            <person name="Mavromatis K."/>
            <person name="Ivanova N."/>
            <person name="Ovchinnikova G."/>
            <person name="Pati A."/>
            <person name="Chen A."/>
            <person name="Palaniappan K."/>
            <person name="Land M."/>
            <person name="Hauser L."/>
            <person name="Chang Y.-J."/>
            <person name="Jeffries C.D."/>
            <person name="Chain P."/>
            <person name="Meincke L."/>
            <person name="Sims D."/>
            <person name="Brettin T."/>
            <person name="Detter J.C."/>
            <person name="Rohde M."/>
            <person name="Goeker M."/>
            <person name="Bristow J."/>
            <person name="Eisen J.A."/>
            <person name="Markowitz V."/>
            <person name="Kyrpides N.C."/>
            <person name="Klenk H.-P."/>
            <person name="Hugenholtz P."/>
        </authorList>
    </citation>
    <scope>NUCLEOTIDE SEQUENCE [LARGE SCALE GENOMIC DNA]</scope>
    <source>
        <strain evidence="4">DSM 14684 / CIP 108061 / JCM 11494 / NBRC 100937 / ID131577</strain>
    </source>
</reference>
<proteinExistence type="predicted"/>
<organism evidence="3 4">
    <name type="scientific">Conexibacter woesei (strain DSM 14684 / CCUG 47730 / CIP 108061 / JCM 11494 / NBRC 100937 / ID131577)</name>
    <dbReference type="NCBI Taxonomy" id="469383"/>
    <lineage>
        <taxon>Bacteria</taxon>
        <taxon>Bacillati</taxon>
        <taxon>Actinomycetota</taxon>
        <taxon>Thermoleophilia</taxon>
        <taxon>Solirubrobacterales</taxon>
        <taxon>Conexibacteraceae</taxon>
        <taxon>Conexibacter</taxon>
    </lineage>
</organism>
<dbReference type="AlphaFoldDB" id="D3FCN0"/>
<feature type="domain" description="Methylated-DNA-[protein]-cysteine S-methyltransferase DNA binding" evidence="2">
    <location>
        <begin position="91"/>
        <end position="170"/>
    </location>
</feature>
<keyword evidence="3" id="KW-0808">Transferase</keyword>
<dbReference type="Gene3D" id="1.10.10.10">
    <property type="entry name" value="Winged helix-like DNA-binding domain superfamily/Winged helix DNA-binding domain"/>
    <property type="match status" value="1"/>
</dbReference>
<keyword evidence="1" id="KW-0227">DNA damage</keyword>